<dbReference type="SUPFAM" id="SSF55545">
    <property type="entry name" value="beta-N-acetylhexosaminidase-like domain"/>
    <property type="match status" value="1"/>
</dbReference>
<dbReference type="RefSeq" id="WP_209898762.1">
    <property type="nucleotide sequence ID" value="NZ_BAAAJW010000014.1"/>
</dbReference>
<evidence type="ECO:0000313" key="6">
    <source>
        <dbReference type="EMBL" id="MBP2380602.1"/>
    </source>
</evidence>
<dbReference type="SUPFAM" id="SSF51445">
    <property type="entry name" value="(Trans)glycosidases"/>
    <property type="match status" value="1"/>
</dbReference>
<dbReference type="Gene3D" id="3.30.379.10">
    <property type="entry name" value="Chitobiase/beta-hexosaminidase domain 2-like"/>
    <property type="match status" value="1"/>
</dbReference>
<protein>
    <submittedName>
        <fullName evidence="6">Hyaluronoglucosaminidase</fullName>
        <ecNumber evidence="6">3.2.1.35</ecNumber>
    </submittedName>
</protein>
<dbReference type="InterPro" id="IPR006311">
    <property type="entry name" value="TAT_signal"/>
</dbReference>
<dbReference type="InterPro" id="IPR029018">
    <property type="entry name" value="Hex-like_dom2"/>
</dbReference>
<dbReference type="EMBL" id="JAGIOD010000001">
    <property type="protein sequence ID" value="MBP2380602.1"/>
    <property type="molecule type" value="Genomic_DNA"/>
</dbReference>
<dbReference type="InterPro" id="IPR008979">
    <property type="entry name" value="Galactose-bd-like_sf"/>
</dbReference>
<dbReference type="InterPro" id="IPR011496">
    <property type="entry name" value="O-GlcNAcase_cat"/>
</dbReference>
<dbReference type="Pfam" id="PF00754">
    <property type="entry name" value="F5_F8_type_C"/>
    <property type="match status" value="1"/>
</dbReference>
<feature type="active site" description="Proton donor" evidence="3">
    <location>
        <position position="316"/>
    </location>
</feature>
<dbReference type="Gene3D" id="2.60.120.260">
    <property type="entry name" value="Galactose-binding domain-like"/>
    <property type="match status" value="1"/>
</dbReference>
<dbReference type="PROSITE" id="PS52009">
    <property type="entry name" value="GH84"/>
    <property type="match status" value="1"/>
</dbReference>
<dbReference type="GO" id="GO:0004415">
    <property type="term" value="F:hyalurononglucosaminidase activity"/>
    <property type="evidence" value="ECO:0007669"/>
    <property type="project" value="UniProtKB-EC"/>
</dbReference>
<evidence type="ECO:0000313" key="7">
    <source>
        <dbReference type="Proteomes" id="UP001519290"/>
    </source>
</evidence>
<dbReference type="InterPro" id="IPR015882">
    <property type="entry name" value="HEX_bac_N"/>
</dbReference>
<proteinExistence type="inferred from homology"/>
<keyword evidence="1 3" id="KW-0378">Hydrolase</keyword>
<dbReference type="SUPFAM" id="SSF49785">
    <property type="entry name" value="Galactose-binding domain-like"/>
    <property type="match status" value="1"/>
</dbReference>
<sequence>MTSSSPAGRIPAPGARGLSRRSALGLGLALGGTLALPLPAALADGGGPSGSISDVRPRPLSVRGSGHEVVLQGAVTVVVGSRTDPTARTALIDLLENAGARARAVVADSAADLVSGPRIHLGTPEDNPTLRAELEAAGVPGPEDLAADGYVLTTGRNRGPVLTLAGRDARGTYYAVQTLRQLLGGGARVPAVHVRDAPRMEIRGAIEGFYGIPWSHQARLDHFAFYGAHKLNTYIYTPKDDLLLRSKWRELYEGEELEKLAELVETASAHHVSFTYALSPGNDITYGSDEDFTATVTKFEQLRELGVSRFYIALDDIPGDLDEADSAQFSSLAEAQAHYLNRLQEDYVEAHDLEPLQTVPTEYWGSEPSDYKTVFGESTHPDLRIQWTGEGVFSPEVTEESVVAAVESYQAEHLFIWDNFPVNDGRRDRLFLGPLEGRAPTLHEHLAGFTSNPMIEPYASLIALANYADYCWDPISYDPESSWRAVLDELAGAEESVRHDLRVFVDLNVRWPYRDDSPIAPGLSADVEAFWSAYDAGERGGQELDQRLRTVVGLEESLAPMASQGFYQDTLPWIVAAGRWAKALLAQLEMLRALAEDRLGDASEAAARVGEHLAAAGKATVPDQREDGVLREDQIVPSVGDGVFEDFVSRAWEELRAVSPEDPSLPFRGLPATASTTLETYRDHTPESMADGDLSTMFWSDGAPRVDDEIRVELEQARPITFARVQMATSDTTAGDQIYEGALELSADGESWSQVATTDGSPVLEVTLPSAQEVRFARLRVTEENPDGQWVQVREFGLGETAPAT</sequence>
<name>A0ABS4WWL4_9MICO</name>
<accession>A0ABS4WWL4</accession>
<evidence type="ECO:0000256" key="1">
    <source>
        <dbReference type="ARBA" id="ARBA00022801"/>
    </source>
</evidence>
<feature type="domain" description="F5/8 type C" evidence="4">
    <location>
        <begin position="653"/>
        <end position="798"/>
    </location>
</feature>
<dbReference type="PANTHER" id="PTHR13170:SF16">
    <property type="entry name" value="PROTEIN O-GLCNACASE"/>
    <property type="match status" value="1"/>
</dbReference>
<reference evidence="6 7" key="1">
    <citation type="submission" date="2021-03" db="EMBL/GenBank/DDBJ databases">
        <title>Sequencing the genomes of 1000 actinobacteria strains.</title>
        <authorList>
            <person name="Klenk H.-P."/>
        </authorList>
    </citation>
    <scope>NUCLEOTIDE SEQUENCE [LARGE SCALE GENOMIC DNA]</scope>
    <source>
        <strain evidence="6 7">DSM 14566</strain>
    </source>
</reference>
<dbReference type="InterPro" id="IPR017853">
    <property type="entry name" value="GH"/>
</dbReference>
<dbReference type="Pfam" id="PF02838">
    <property type="entry name" value="Glyco_hydro_20b"/>
    <property type="match status" value="1"/>
</dbReference>
<evidence type="ECO:0000256" key="3">
    <source>
        <dbReference type="PROSITE-ProRule" id="PRU01353"/>
    </source>
</evidence>
<comment type="caution">
    <text evidence="6">The sequence shown here is derived from an EMBL/GenBank/DDBJ whole genome shotgun (WGS) entry which is preliminary data.</text>
</comment>
<dbReference type="Gene3D" id="3.20.20.80">
    <property type="entry name" value="Glycosidases"/>
    <property type="match status" value="1"/>
</dbReference>
<dbReference type="PANTHER" id="PTHR13170">
    <property type="entry name" value="O-GLCNACASE"/>
    <property type="match status" value="1"/>
</dbReference>
<dbReference type="InterPro" id="IPR000421">
    <property type="entry name" value="FA58C"/>
</dbReference>
<dbReference type="Proteomes" id="UP001519290">
    <property type="component" value="Unassembled WGS sequence"/>
</dbReference>
<keyword evidence="2 3" id="KW-0326">Glycosidase</keyword>
<keyword evidence="7" id="KW-1185">Reference proteome</keyword>
<feature type="domain" description="GH84" evidence="5">
    <location>
        <begin position="201"/>
        <end position="475"/>
    </location>
</feature>
<dbReference type="PROSITE" id="PS51318">
    <property type="entry name" value="TAT"/>
    <property type="match status" value="1"/>
</dbReference>
<dbReference type="Pfam" id="PF07555">
    <property type="entry name" value="NAGidase"/>
    <property type="match status" value="1"/>
</dbReference>
<dbReference type="InterPro" id="IPR051822">
    <property type="entry name" value="Glycosyl_Hydrolase_84"/>
</dbReference>
<gene>
    <name evidence="6" type="ORF">JOF43_000559</name>
</gene>
<evidence type="ECO:0000256" key="2">
    <source>
        <dbReference type="ARBA" id="ARBA00023295"/>
    </source>
</evidence>
<evidence type="ECO:0000259" key="5">
    <source>
        <dbReference type="PROSITE" id="PS52009"/>
    </source>
</evidence>
<dbReference type="PROSITE" id="PS50022">
    <property type="entry name" value="FA58C_3"/>
    <property type="match status" value="1"/>
</dbReference>
<organism evidence="6 7">
    <name type="scientific">Brachybacterium sacelli</name>
    <dbReference type="NCBI Taxonomy" id="173364"/>
    <lineage>
        <taxon>Bacteria</taxon>
        <taxon>Bacillati</taxon>
        <taxon>Actinomycetota</taxon>
        <taxon>Actinomycetes</taxon>
        <taxon>Micrococcales</taxon>
        <taxon>Dermabacteraceae</taxon>
        <taxon>Brachybacterium</taxon>
    </lineage>
</organism>
<dbReference type="EC" id="3.2.1.35" evidence="6"/>
<comment type="similarity">
    <text evidence="3">Belongs to the glycosyl hydrolase 84 family.</text>
</comment>
<evidence type="ECO:0000259" key="4">
    <source>
        <dbReference type="PROSITE" id="PS50022"/>
    </source>
</evidence>